<dbReference type="Gene3D" id="2.120.10.30">
    <property type="entry name" value="TolB, C-terminal domain"/>
    <property type="match status" value="1"/>
</dbReference>
<dbReference type="PANTHER" id="PTHR47572:SF4">
    <property type="entry name" value="LACTONASE DRP35"/>
    <property type="match status" value="1"/>
</dbReference>
<feature type="domain" description="SMP-30/Gluconolactonase/LRE-like region" evidence="3">
    <location>
        <begin position="35"/>
        <end position="282"/>
    </location>
</feature>
<dbReference type="InterPro" id="IPR013658">
    <property type="entry name" value="SGL"/>
</dbReference>
<dbReference type="EMBL" id="JAUFQH010000008">
    <property type="protein sequence ID" value="MDN3619844.1"/>
    <property type="molecule type" value="Genomic_DNA"/>
</dbReference>
<evidence type="ECO:0000256" key="2">
    <source>
        <dbReference type="SAM" id="SignalP"/>
    </source>
</evidence>
<keyword evidence="2" id="KW-0732">Signal</keyword>
<dbReference type="RefSeq" id="WP_261972628.1">
    <property type="nucleotide sequence ID" value="NZ_CP103460.1"/>
</dbReference>
<organism evidence="4 5">
    <name type="scientific">Polaribacter sejongensis</name>
    <dbReference type="NCBI Taxonomy" id="985043"/>
    <lineage>
        <taxon>Bacteria</taxon>
        <taxon>Pseudomonadati</taxon>
        <taxon>Bacteroidota</taxon>
        <taxon>Flavobacteriia</taxon>
        <taxon>Flavobacteriales</taxon>
        <taxon>Flavobacteriaceae</taxon>
    </lineage>
</organism>
<dbReference type="InterPro" id="IPR051262">
    <property type="entry name" value="SMP-30/CGR1_Lactonase"/>
</dbReference>
<evidence type="ECO:0000259" key="3">
    <source>
        <dbReference type="Pfam" id="PF08450"/>
    </source>
</evidence>
<dbReference type="PANTHER" id="PTHR47572">
    <property type="entry name" value="LIPOPROTEIN-RELATED"/>
    <property type="match status" value="1"/>
</dbReference>
<name>A0AAJ1VH11_9FLAO</name>
<feature type="signal peptide" evidence="2">
    <location>
        <begin position="1"/>
        <end position="20"/>
    </location>
</feature>
<accession>A0AAJ1VH11</accession>
<comment type="caution">
    <text evidence="4">The sequence shown here is derived from an EMBL/GenBank/DDBJ whole genome shotgun (WGS) entry which is preliminary data.</text>
</comment>
<feature type="chain" id="PRO_5042615494" evidence="2">
    <location>
        <begin position="21"/>
        <end position="303"/>
    </location>
</feature>
<dbReference type="GO" id="GO:0016787">
    <property type="term" value="F:hydrolase activity"/>
    <property type="evidence" value="ECO:0007669"/>
    <property type="project" value="UniProtKB-KW"/>
</dbReference>
<evidence type="ECO:0000313" key="4">
    <source>
        <dbReference type="EMBL" id="MDN3619844.1"/>
    </source>
</evidence>
<dbReference type="AlphaFoldDB" id="A0AAJ1VH11"/>
<dbReference type="Proteomes" id="UP001228636">
    <property type="component" value="Unassembled WGS sequence"/>
</dbReference>
<dbReference type="InterPro" id="IPR011042">
    <property type="entry name" value="6-blade_b-propeller_TolB-like"/>
</dbReference>
<evidence type="ECO:0000313" key="5">
    <source>
        <dbReference type="Proteomes" id="UP001228636"/>
    </source>
</evidence>
<sequence length="303" mass="33912">MKTKFLSLVIIITFFYQVKAQTPVKLSTDQFRFIEGPAWDGSEFIYFSDIPDKKIYKYSVTNNTFSLAFDNNADGCNGLMFDNDSNLIVCGFRAGNIARRKIDGTLIETLHSEYNGKRFDNPNDICIDKKGGIYFTDPTRRNPPFQSVRSVYYITPAGKLTVATESGFTFPNGVLISIDGKHLFVNDSDTHDIYKFDINQKDGTISNKTVFATITNANDGEVKSQADGMALDTEGNLYVASKLTIQIFNKNGTKTGAILFPEQTTNCTFGKSDKKTLFVTATKNLYSVDLIKRGFQHPFDLPE</sequence>
<dbReference type="Pfam" id="PF08450">
    <property type="entry name" value="SGL"/>
    <property type="match status" value="1"/>
</dbReference>
<dbReference type="SUPFAM" id="SSF63829">
    <property type="entry name" value="Calcium-dependent phosphotriesterase"/>
    <property type="match status" value="1"/>
</dbReference>
<keyword evidence="1" id="KW-0378">Hydrolase</keyword>
<gene>
    <name evidence="4" type="ORF">QWY81_10300</name>
</gene>
<proteinExistence type="predicted"/>
<protein>
    <submittedName>
        <fullName evidence="4">SMP-30/gluconolactonase/LRE family protein</fullName>
    </submittedName>
</protein>
<evidence type="ECO:0000256" key="1">
    <source>
        <dbReference type="ARBA" id="ARBA00022801"/>
    </source>
</evidence>
<reference evidence="4 5" key="1">
    <citation type="journal article" date="2014" name="Int. J. Syst. Evol. Microbiol.">
        <title>Complete genome sequence of Corynebacterium casei LMG S-19264T (=DSM 44701T), isolated from a smear-ripened cheese.</title>
        <authorList>
            <consortium name="US DOE Joint Genome Institute (JGI-PGF)"/>
            <person name="Walter F."/>
            <person name="Albersmeier A."/>
            <person name="Kalinowski J."/>
            <person name="Ruckert C."/>
        </authorList>
    </citation>
    <scope>NUCLEOTIDE SEQUENCE [LARGE SCALE GENOMIC DNA]</scope>
    <source>
        <strain evidence="4 5">CECT 8670</strain>
    </source>
</reference>